<dbReference type="EMBL" id="BARU01005334">
    <property type="protein sequence ID" value="GAH34843.1"/>
    <property type="molecule type" value="Genomic_DNA"/>
</dbReference>
<feature type="non-terminal residue" evidence="2">
    <location>
        <position position="1"/>
    </location>
</feature>
<evidence type="ECO:0000313" key="2">
    <source>
        <dbReference type="EMBL" id="GAH34843.1"/>
    </source>
</evidence>
<proteinExistence type="predicted"/>
<dbReference type="AlphaFoldDB" id="X1GPA5"/>
<accession>X1GPA5</accession>
<protein>
    <submittedName>
        <fullName evidence="2">Uncharacterized protein</fullName>
    </submittedName>
</protein>
<name>X1GPA5_9ZZZZ</name>
<sequence>ASQEMDAACGRSAAGQGRRVELPLPEEDTPEEQAALEAMRERFGVDPMDPEAVLEISFPRNYEPEAG</sequence>
<gene>
    <name evidence="2" type="ORF">S03H2_10364</name>
</gene>
<reference evidence="2" key="1">
    <citation type="journal article" date="2014" name="Front. Microbiol.">
        <title>High frequency of phylogenetically diverse reductive dehalogenase-homologous genes in deep subseafloor sedimentary metagenomes.</title>
        <authorList>
            <person name="Kawai M."/>
            <person name="Futagami T."/>
            <person name="Toyoda A."/>
            <person name="Takaki Y."/>
            <person name="Nishi S."/>
            <person name="Hori S."/>
            <person name="Arai W."/>
            <person name="Tsubouchi T."/>
            <person name="Morono Y."/>
            <person name="Uchiyama I."/>
            <person name="Ito T."/>
            <person name="Fujiyama A."/>
            <person name="Inagaki F."/>
            <person name="Takami H."/>
        </authorList>
    </citation>
    <scope>NUCLEOTIDE SEQUENCE</scope>
    <source>
        <strain evidence="2">Expedition CK06-06</strain>
    </source>
</reference>
<organism evidence="2">
    <name type="scientific">marine sediment metagenome</name>
    <dbReference type="NCBI Taxonomy" id="412755"/>
    <lineage>
        <taxon>unclassified sequences</taxon>
        <taxon>metagenomes</taxon>
        <taxon>ecological metagenomes</taxon>
    </lineage>
</organism>
<evidence type="ECO:0000256" key="1">
    <source>
        <dbReference type="SAM" id="MobiDB-lite"/>
    </source>
</evidence>
<comment type="caution">
    <text evidence="2">The sequence shown here is derived from an EMBL/GenBank/DDBJ whole genome shotgun (WGS) entry which is preliminary data.</text>
</comment>
<feature type="region of interest" description="Disordered" evidence="1">
    <location>
        <begin position="1"/>
        <end position="29"/>
    </location>
</feature>